<dbReference type="EMBL" id="KX349310">
    <property type="protein sequence ID" value="AOO15725.1"/>
    <property type="molecule type" value="Genomic_DNA"/>
</dbReference>
<gene>
    <name evidence="2" type="ORF">RW010310_022</name>
</gene>
<dbReference type="Pfam" id="PF13640">
    <property type="entry name" value="2OG-FeII_Oxy_3"/>
    <property type="match status" value="1"/>
</dbReference>
<organism evidence="2 3">
    <name type="scientific">Cyanophage S-RIM12 isolate RW_01_0310</name>
    <dbReference type="NCBI Taxonomy" id="2790347"/>
    <lineage>
        <taxon>Viruses</taxon>
        <taxon>Duplodnaviria</taxon>
        <taxon>Heunggongvirae</taxon>
        <taxon>Uroviricota</taxon>
        <taxon>Caudoviricetes</taxon>
        <taxon>Pantevenvirales</taxon>
        <taxon>Kyanoviridae</taxon>
        <taxon>Brizovirus</taxon>
        <taxon>Brizovirus rhodeisland01</taxon>
    </lineage>
</organism>
<dbReference type="Gene3D" id="2.60.120.620">
    <property type="entry name" value="q2cbj1_9rhob like domain"/>
    <property type="match status" value="1"/>
</dbReference>
<dbReference type="Proteomes" id="UP000226226">
    <property type="component" value="Segment"/>
</dbReference>
<protein>
    <submittedName>
        <fullName evidence="2">DNA endonuclease V</fullName>
    </submittedName>
</protein>
<feature type="domain" description="Prolyl 4-hydroxylase alpha subunit Fe(2+) 2OG dioxygenase" evidence="1">
    <location>
        <begin position="105"/>
        <end position="180"/>
    </location>
</feature>
<proteinExistence type="predicted"/>
<reference evidence="2 3" key="1">
    <citation type="journal article" date="2016" name="Environ. Microbiol.">
        <title>Genomic diversification of marine cyanophages into stable ecotypes.</title>
        <authorList>
            <person name="Marston M.F."/>
            <person name="Martiny J.B."/>
        </authorList>
    </citation>
    <scope>NUCLEOTIDE SEQUENCE [LARGE SCALE GENOMIC DNA]</scope>
    <source>
        <strain evidence="2">RW_01_0310</strain>
    </source>
</reference>
<keyword evidence="2" id="KW-0255">Endonuclease</keyword>
<name>A0A1D7SPX2_9CAUD</name>
<dbReference type="InterPro" id="IPR044862">
    <property type="entry name" value="Pro_4_hyd_alph_FE2OG_OXY"/>
</dbReference>
<keyword evidence="2" id="KW-0378">Hydrolase</keyword>
<evidence type="ECO:0000259" key="1">
    <source>
        <dbReference type="Pfam" id="PF13640"/>
    </source>
</evidence>
<keyword evidence="2" id="KW-0540">Nuclease</keyword>
<evidence type="ECO:0000313" key="2">
    <source>
        <dbReference type="EMBL" id="AOO15725.1"/>
    </source>
</evidence>
<sequence length="182" mass="21506">MIKVIDNFLDQYYIDYLEDCVTNQSFEWKYQKNVSTFTEDESGWLHGFSHGLYDPNYGLRFDDSKGQIWIPAILKMEQELIKEKASLIRTRLDMTVKSPENTLHTPHVDLKQPHWTTILYLKDSDGDTVIYNERVQSETYTVQQTVEPKKNRIIFFDGSFYHTGHSPSKRMNRILLNSNFVK</sequence>
<keyword evidence="3" id="KW-1185">Reference proteome</keyword>
<accession>A0A1D7SPX2</accession>
<dbReference type="GO" id="GO:0004519">
    <property type="term" value="F:endonuclease activity"/>
    <property type="evidence" value="ECO:0007669"/>
    <property type="project" value="UniProtKB-KW"/>
</dbReference>
<evidence type="ECO:0000313" key="3">
    <source>
        <dbReference type="Proteomes" id="UP000226226"/>
    </source>
</evidence>